<evidence type="ECO:0000256" key="2">
    <source>
        <dbReference type="ARBA" id="ARBA00022793"/>
    </source>
</evidence>
<gene>
    <name evidence="6" type="ORF">ACFQE5_11490</name>
</gene>
<dbReference type="SUPFAM" id="SSF51735">
    <property type="entry name" value="NAD(P)-binding Rossmann-fold domains"/>
    <property type="match status" value="1"/>
</dbReference>
<keyword evidence="3" id="KW-0520">NAD</keyword>
<evidence type="ECO:0000256" key="4">
    <source>
        <dbReference type="ARBA" id="ARBA00023239"/>
    </source>
</evidence>
<protein>
    <submittedName>
        <fullName evidence="6">NAD-dependent epimerase/dehydratase family protein</fullName>
    </submittedName>
</protein>
<evidence type="ECO:0000256" key="3">
    <source>
        <dbReference type="ARBA" id="ARBA00023027"/>
    </source>
</evidence>
<accession>A0ABW1J2B0</accession>
<keyword evidence="7" id="KW-1185">Reference proteome</keyword>
<dbReference type="InterPro" id="IPR001509">
    <property type="entry name" value="Epimerase_deHydtase"/>
</dbReference>
<dbReference type="PANTHER" id="PTHR43078:SF6">
    <property type="entry name" value="UDP-GLUCURONIC ACID DECARBOXYLASE 1"/>
    <property type="match status" value="1"/>
</dbReference>
<dbReference type="Pfam" id="PF01370">
    <property type="entry name" value="Epimerase"/>
    <property type="match status" value="1"/>
</dbReference>
<comment type="caution">
    <text evidence="6">The sequence shown here is derived from an EMBL/GenBank/DDBJ whole genome shotgun (WGS) entry which is preliminary data.</text>
</comment>
<sequence length="328" mass="35416">MTALVTGGCGFIGSHLVEHLLARGGDVIVLDDLSTGRRANLDAVRDHPRLRFVAGSILDRPLVERLVGQSGVVFHLAAAVGAFVIRDRTAESLRINIHGTENVVEAATASGARLLVASSSEVYGKNTRLGLREDDDRIVGSPLTHRWSYSEAKAVDESLVHSHVRTAGLRATIVRLFNTVGPRQSGRYGMVVPRFVTQALAGEPLTVFGPGTQIRCFCHVADVVPALAALAMTDRACGVAVNLGSCEQVSMNQLARRVRQLAGSTSPIVRLSYQQAYGPGYEDLQRRVPDCTRARQLIGFRPRYTLDDIIRSVIADRMPANRAATAVS</sequence>
<dbReference type="InterPro" id="IPR036291">
    <property type="entry name" value="NAD(P)-bd_dom_sf"/>
</dbReference>
<evidence type="ECO:0000313" key="6">
    <source>
        <dbReference type="EMBL" id="MFC5994832.1"/>
    </source>
</evidence>
<name>A0ABW1J2B0_9PSEU</name>
<evidence type="ECO:0000259" key="5">
    <source>
        <dbReference type="Pfam" id="PF01370"/>
    </source>
</evidence>
<feature type="domain" description="NAD-dependent epimerase/dehydratase" evidence="5">
    <location>
        <begin position="3"/>
        <end position="244"/>
    </location>
</feature>
<dbReference type="Gene3D" id="3.40.50.720">
    <property type="entry name" value="NAD(P)-binding Rossmann-like Domain"/>
    <property type="match status" value="1"/>
</dbReference>
<keyword evidence="2" id="KW-0210">Decarboxylase</keyword>
<dbReference type="InterPro" id="IPR044516">
    <property type="entry name" value="UXS-like"/>
</dbReference>
<dbReference type="EMBL" id="JBHSQW010000025">
    <property type="protein sequence ID" value="MFC5994832.1"/>
    <property type="molecule type" value="Genomic_DNA"/>
</dbReference>
<organism evidence="6 7">
    <name type="scientific">Pseudonocardia hispaniensis</name>
    <dbReference type="NCBI Taxonomy" id="904933"/>
    <lineage>
        <taxon>Bacteria</taxon>
        <taxon>Bacillati</taxon>
        <taxon>Actinomycetota</taxon>
        <taxon>Actinomycetes</taxon>
        <taxon>Pseudonocardiales</taxon>
        <taxon>Pseudonocardiaceae</taxon>
        <taxon>Pseudonocardia</taxon>
    </lineage>
</organism>
<evidence type="ECO:0000313" key="7">
    <source>
        <dbReference type="Proteomes" id="UP001596302"/>
    </source>
</evidence>
<dbReference type="PANTHER" id="PTHR43078">
    <property type="entry name" value="UDP-GLUCURONIC ACID DECARBOXYLASE-RELATED"/>
    <property type="match status" value="1"/>
</dbReference>
<dbReference type="RefSeq" id="WP_379584851.1">
    <property type="nucleotide sequence ID" value="NZ_JBHSQW010000025.1"/>
</dbReference>
<reference evidence="7" key="1">
    <citation type="journal article" date="2019" name="Int. J. Syst. Evol. Microbiol.">
        <title>The Global Catalogue of Microorganisms (GCM) 10K type strain sequencing project: providing services to taxonomists for standard genome sequencing and annotation.</title>
        <authorList>
            <consortium name="The Broad Institute Genomics Platform"/>
            <consortium name="The Broad Institute Genome Sequencing Center for Infectious Disease"/>
            <person name="Wu L."/>
            <person name="Ma J."/>
        </authorList>
    </citation>
    <scope>NUCLEOTIDE SEQUENCE [LARGE SCALE GENOMIC DNA]</scope>
    <source>
        <strain evidence="7">CCM 8391</strain>
    </source>
</reference>
<comment type="cofactor">
    <cofactor evidence="1">
        <name>NAD(+)</name>
        <dbReference type="ChEBI" id="CHEBI:57540"/>
    </cofactor>
</comment>
<proteinExistence type="predicted"/>
<dbReference type="Proteomes" id="UP001596302">
    <property type="component" value="Unassembled WGS sequence"/>
</dbReference>
<keyword evidence="4" id="KW-0456">Lyase</keyword>
<evidence type="ECO:0000256" key="1">
    <source>
        <dbReference type="ARBA" id="ARBA00001911"/>
    </source>
</evidence>